<dbReference type="Proteomes" id="UP000004893">
    <property type="component" value="Unassembled WGS sequence"/>
</dbReference>
<gene>
    <name evidence="1" type="ORF">CLOHYLEM_07931</name>
</gene>
<dbReference type="AlphaFoldDB" id="C0C742"/>
<name>C0C742_9FIRM</name>
<accession>C0C742</accession>
<comment type="caution">
    <text evidence="1">The sequence shown here is derived from an EMBL/GenBank/DDBJ whole genome shotgun (WGS) entry which is preliminary data.</text>
</comment>
<organism evidence="1 2">
    <name type="scientific">[Clostridium] hylemonae DSM 15053</name>
    <dbReference type="NCBI Taxonomy" id="553973"/>
    <lineage>
        <taxon>Bacteria</taxon>
        <taxon>Bacillati</taxon>
        <taxon>Bacillota</taxon>
        <taxon>Clostridia</taxon>
        <taxon>Lachnospirales</taxon>
        <taxon>Lachnospiraceae</taxon>
    </lineage>
</organism>
<reference evidence="1" key="1">
    <citation type="submission" date="2009-02" db="EMBL/GenBank/DDBJ databases">
        <authorList>
            <person name="Fulton L."/>
            <person name="Clifton S."/>
            <person name="Fulton B."/>
            <person name="Xu J."/>
            <person name="Minx P."/>
            <person name="Pepin K.H."/>
            <person name="Johnson M."/>
            <person name="Bhonagiri V."/>
            <person name="Nash W.E."/>
            <person name="Mardis E.R."/>
            <person name="Wilson R.K."/>
        </authorList>
    </citation>
    <scope>NUCLEOTIDE SEQUENCE [LARGE SCALE GENOMIC DNA]</scope>
    <source>
        <strain evidence="1">DSM 15053</strain>
    </source>
</reference>
<reference evidence="1" key="2">
    <citation type="submission" date="2013-06" db="EMBL/GenBank/DDBJ databases">
        <title>Draft genome sequence of Clostridium hylemonae (DSM 15053).</title>
        <authorList>
            <person name="Sudarsanam P."/>
            <person name="Ley R."/>
            <person name="Guruge J."/>
            <person name="Turnbaugh P.J."/>
            <person name="Mahowald M."/>
            <person name="Liep D."/>
            <person name="Gordon J."/>
        </authorList>
    </citation>
    <scope>NUCLEOTIDE SEQUENCE</scope>
    <source>
        <strain evidence="1">DSM 15053</strain>
    </source>
</reference>
<dbReference type="EMBL" id="ABYI02000167">
    <property type="protein sequence ID" value="EEG72007.1"/>
    <property type="molecule type" value="Genomic_DNA"/>
</dbReference>
<dbReference type="HOGENOM" id="CLU_2532622_0_0_9"/>
<evidence type="ECO:0000313" key="2">
    <source>
        <dbReference type="Proteomes" id="UP000004893"/>
    </source>
</evidence>
<protein>
    <submittedName>
        <fullName evidence="1">Uncharacterized protein</fullName>
    </submittedName>
</protein>
<feature type="non-terminal residue" evidence="1">
    <location>
        <position position="1"/>
    </location>
</feature>
<sequence>RGYRGRADAGVCGQIPRCAAAGTSVYEPNVQMLPLRVDPEPAGAYIFSFKAAAPAVAKYGRRSASDVPYDLFQFTQSFRSVKL</sequence>
<proteinExistence type="predicted"/>
<evidence type="ECO:0000313" key="1">
    <source>
        <dbReference type="EMBL" id="EEG72007.1"/>
    </source>
</evidence>
<keyword evidence="2" id="KW-1185">Reference proteome</keyword>